<dbReference type="SUPFAM" id="SSF161098">
    <property type="entry name" value="MetI-like"/>
    <property type="match status" value="1"/>
</dbReference>
<dbReference type="PANTHER" id="PTHR43227">
    <property type="entry name" value="BLL4140 PROTEIN"/>
    <property type="match status" value="1"/>
</dbReference>
<evidence type="ECO:0000256" key="4">
    <source>
        <dbReference type="ARBA" id="ARBA00022692"/>
    </source>
</evidence>
<dbReference type="Pfam" id="PF00528">
    <property type="entry name" value="BPD_transp_1"/>
    <property type="match status" value="1"/>
</dbReference>
<feature type="transmembrane region" description="Helical" evidence="7">
    <location>
        <begin position="95"/>
        <end position="116"/>
    </location>
</feature>
<dbReference type="InterPro" id="IPR050809">
    <property type="entry name" value="UgpAE/MalFG_permease"/>
</dbReference>
<feature type="transmembrane region" description="Helical" evidence="7">
    <location>
        <begin position="128"/>
        <end position="150"/>
    </location>
</feature>
<proteinExistence type="inferred from homology"/>
<dbReference type="PROSITE" id="PS50928">
    <property type="entry name" value="ABC_TM1"/>
    <property type="match status" value="1"/>
</dbReference>
<dbReference type="PANTHER" id="PTHR43227:SF8">
    <property type="entry name" value="DIACETYLCHITOBIOSE UPTAKE SYSTEM PERMEASE PROTEIN DASB"/>
    <property type="match status" value="1"/>
</dbReference>
<protein>
    <submittedName>
        <fullName evidence="9">Sugar ABC transporter permease</fullName>
    </submittedName>
</protein>
<gene>
    <name evidence="9" type="ORF">GCM10009802_36360</name>
</gene>
<name>A0ABP5KE93_9ACTN</name>
<dbReference type="CDD" id="cd06261">
    <property type="entry name" value="TM_PBP2"/>
    <property type="match status" value="1"/>
</dbReference>
<evidence type="ECO:0000256" key="2">
    <source>
        <dbReference type="ARBA" id="ARBA00022448"/>
    </source>
</evidence>
<evidence type="ECO:0000256" key="5">
    <source>
        <dbReference type="ARBA" id="ARBA00022989"/>
    </source>
</evidence>
<evidence type="ECO:0000313" key="10">
    <source>
        <dbReference type="Proteomes" id="UP001500443"/>
    </source>
</evidence>
<sequence length="317" mass="35582">MTATSVAVPAAPEPAAVPAARPAGVRRKWTEHGLVFIAPFLLVYGMFLLWPLVFGVHLSLRSDNITGSGGEYVGFDNYTEAFRDENVWSSLWNTVWFTVLSTIPLVVMGLVFALLAHNLRFVQWLWRLSWFAPFVLPSGVVGLLFLWVIYPSDFGFADQLLAQFGLHPDIGWLTDERYAMLSIVLTTVWWTVGFNFLLYLAALQSIPQHLYEAAELDGAGPWHRLRHITLPLLRRTTGVVLVLQILASLKVFDQIYIMTGGGPDDSTRPILQYVYQSGFTGYRIGYASAVSYIFFALIVLVALIHLRLARRNAEESS</sequence>
<comment type="similarity">
    <text evidence="7">Belongs to the binding-protein-dependent transport system permease family.</text>
</comment>
<feature type="transmembrane region" description="Helical" evidence="7">
    <location>
        <begin position="34"/>
        <end position="53"/>
    </location>
</feature>
<evidence type="ECO:0000256" key="6">
    <source>
        <dbReference type="ARBA" id="ARBA00023136"/>
    </source>
</evidence>
<evidence type="ECO:0000256" key="7">
    <source>
        <dbReference type="RuleBase" id="RU363032"/>
    </source>
</evidence>
<comment type="caution">
    <text evidence="9">The sequence shown here is derived from an EMBL/GenBank/DDBJ whole genome shotgun (WGS) entry which is preliminary data.</text>
</comment>
<dbReference type="RefSeq" id="WP_344291043.1">
    <property type="nucleotide sequence ID" value="NZ_BAAAPF010000118.1"/>
</dbReference>
<dbReference type="InterPro" id="IPR000515">
    <property type="entry name" value="MetI-like"/>
</dbReference>
<feature type="transmembrane region" description="Helical" evidence="7">
    <location>
        <begin position="232"/>
        <end position="252"/>
    </location>
</feature>
<evidence type="ECO:0000256" key="1">
    <source>
        <dbReference type="ARBA" id="ARBA00004651"/>
    </source>
</evidence>
<organism evidence="9 10">
    <name type="scientific">Streptomyces synnematoformans</name>
    <dbReference type="NCBI Taxonomy" id="415721"/>
    <lineage>
        <taxon>Bacteria</taxon>
        <taxon>Bacillati</taxon>
        <taxon>Actinomycetota</taxon>
        <taxon>Actinomycetes</taxon>
        <taxon>Kitasatosporales</taxon>
        <taxon>Streptomycetaceae</taxon>
        <taxon>Streptomyces</taxon>
    </lineage>
</organism>
<reference evidence="10" key="1">
    <citation type="journal article" date="2019" name="Int. J. Syst. Evol. Microbiol.">
        <title>The Global Catalogue of Microorganisms (GCM) 10K type strain sequencing project: providing services to taxonomists for standard genome sequencing and annotation.</title>
        <authorList>
            <consortium name="The Broad Institute Genomics Platform"/>
            <consortium name="The Broad Institute Genome Sequencing Center for Infectious Disease"/>
            <person name="Wu L."/>
            <person name="Ma J."/>
        </authorList>
    </citation>
    <scope>NUCLEOTIDE SEQUENCE [LARGE SCALE GENOMIC DNA]</scope>
    <source>
        <strain evidence="10">JCM 15481</strain>
    </source>
</reference>
<dbReference type="Gene3D" id="1.10.3720.10">
    <property type="entry name" value="MetI-like"/>
    <property type="match status" value="1"/>
</dbReference>
<evidence type="ECO:0000259" key="8">
    <source>
        <dbReference type="PROSITE" id="PS50928"/>
    </source>
</evidence>
<evidence type="ECO:0000256" key="3">
    <source>
        <dbReference type="ARBA" id="ARBA00022475"/>
    </source>
</evidence>
<dbReference type="EMBL" id="BAAAPF010000118">
    <property type="protein sequence ID" value="GAA2128821.1"/>
    <property type="molecule type" value="Genomic_DNA"/>
</dbReference>
<keyword evidence="3" id="KW-1003">Cell membrane</keyword>
<keyword evidence="5 7" id="KW-1133">Transmembrane helix</keyword>
<dbReference type="Proteomes" id="UP001500443">
    <property type="component" value="Unassembled WGS sequence"/>
</dbReference>
<comment type="subcellular location">
    <subcellularLocation>
        <location evidence="1 7">Cell membrane</location>
        <topology evidence="1 7">Multi-pass membrane protein</topology>
    </subcellularLocation>
</comment>
<dbReference type="InterPro" id="IPR035906">
    <property type="entry name" value="MetI-like_sf"/>
</dbReference>
<feature type="transmembrane region" description="Helical" evidence="7">
    <location>
        <begin position="178"/>
        <end position="201"/>
    </location>
</feature>
<evidence type="ECO:0000313" key="9">
    <source>
        <dbReference type="EMBL" id="GAA2128821.1"/>
    </source>
</evidence>
<keyword evidence="10" id="KW-1185">Reference proteome</keyword>
<keyword evidence="4 7" id="KW-0812">Transmembrane</keyword>
<keyword evidence="6 7" id="KW-0472">Membrane</keyword>
<keyword evidence="2 7" id="KW-0813">Transport</keyword>
<accession>A0ABP5KE93</accession>
<feature type="transmembrane region" description="Helical" evidence="7">
    <location>
        <begin position="284"/>
        <end position="306"/>
    </location>
</feature>
<feature type="domain" description="ABC transmembrane type-1" evidence="8">
    <location>
        <begin position="91"/>
        <end position="305"/>
    </location>
</feature>